<dbReference type="AlphaFoldDB" id="A0AAV8YTM7"/>
<evidence type="ECO:0000313" key="1">
    <source>
        <dbReference type="EMBL" id="KAJ8954400.1"/>
    </source>
</evidence>
<sequence>MIKIYRRSPGHSKILSRSEAYTGLARVDLKAVWKGRRCGMGHVWAAIAGFRDVAYAQKCFIV</sequence>
<organism evidence="1 2">
    <name type="scientific">Aromia moschata</name>
    <dbReference type="NCBI Taxonomy" id="1265417"/>
    <lineage>
        <taxon>Eukaryota</taxon>
        <taxon>Metazoa</taxon>
        <taxon>Ecdysozoa</taxon>
        <taxon>Arthropoda</taxon>
        <taxon>Hexapoda</taxon>
        <taxon>Insecta</taxon>
        <taxon>Pterygota</taxon>
        <taxon>Neoptera</taxon>
        <taxon>Endopterygota</taxon>
        <taxon>Coleoptera</taxon>
        <taxon>Polyphaga</taxon>
        <taxon>Cucujiformia</taxon>
        <taxon>Chrysomeloidea</taxon>
        <taxon>Cerambycidae</taxon>
        <taxon>Cerambycinae</taxon>
        <taxon>Callichromatini</taxon>
        <taxon>Aromia</taxon>
    </lineage>
</organism>
<dbReference type="Proteomes" id="UP001162162">
    <property type="component" value="Unassembled WGS sequence"/>
</dbReference>
<gene>
    <name evidence="1" type="ORF">NQ318_011074</name>
</gene>
<keyword evidence="2" id="KW-1185">Reference proteome</keyword>
<reference evidence="1" key="1">
    <citation type="journal article" date="2023" name="Insect Mol. Biol.">
        <title>Genome sequencing provides insights into the evolution of gene families encoding plant cell wall-degrading enzymes in longhorned beetles.</title>
        <authorList>
            <person name="Shin N.R."/>
            <person name="Okamura Y."/>
            <person name="Kirsch R."/>
            <person name="Pauchet Y."/>
        </authorList>
    </citation>
    <scope>NUCLEOTIDE SEQUENCE</scope>
    <source>
        <strain evidence="1">AMC_N1</strain>
    </source>
</reference>
<accession>A0AAV8YTM7</accession>
<comment type="caution">
    <text evidence="1">The sequence shown here is derived from an EMBL/GenBank/DDBJ whole genome shotgun (WGS) entry which is preliminary data.</text>
</comment>
<protein>
    <submittedName>
        <fullName evidence="1">Uncharacterized protein</fullName>
    </submittedName>
</protein>
<evidence type="ECO:0000313" key="2">
    <source>
        <dbReference type="Proteomes" id="UP001162162"/>
    </source>
</evidence>
<proteinExistence type="predicted"/>
<name>A0AAV8YTM7_9CUCU</name>
<dbReference type="EMBL" id="JAPWTK010000048">
    <property type="protein sequence ID" value="KAJ8954400.1"/>
    <property type="molecule type" value="Genomic_DNA"/>
</dbReference>